<dbReference type="GO" id="GO:0047429">
    <property type="term" value="F:nucleoside triphosphate diphosphatase activity"/>
    <property type="evidence" value="ECO:0007669"/>
    <property type="project" value="InterPro"/>
</dbReference>
<proteinExistence type="inferred from homology"/>
<sequence length="168" mass="19174">MSRYLGIPVEHHKLELAEIQSLDLTEVVEHKLREAYSIVKSPVLVDDVSLVISAMGRLPGTLIKYFELEIKYEGICDMVSHFTDKRARGEVGIGFYDGKEMKVCIGIIKGTISDKPRGNDGFGWDVLFIPDGYTQTRGEMNRAHYDKTNPRRFALTELEKYLKGRYNN</sequence>
<reference evidence="3 4" key="1">
    <citation type="journal article" date="2016" name="Nat. Commun.">
        <title>Thousands of microbial genomes shed light on interconnected biogeochemical processes in an aquifer system.</title>
        <authorList>
            <person name="Anantharaman K."/>
            <person name="Brown C.T."/>
            <person name="Hug L.A."/>
            <person name="Sharon I."/>
            <person name="Castelle C.J."/>
            <person name="Probst A.J."/>
            <person name="Thomas B.C."/>
            <person name="Singh A."/>
            <person name="Wilkins M.J."/>
            <person name="Karaoz U."/>
            <person name="Brodie E.L."/>
            <person name="Williams K.H."/>
            <person name="Hubbard S.S."/>
            <person name="Banfield J.F."/>
        </authorList>
    </citation>
    <scope>NUCLEOTIDE SEQUENCE [LARGE SCALE GENOMIC DNA]</scope>
</reference>
<dbReference type="CDD" id="cd00515">
    <property type="entry name" value="HAM1"/>
    <property type="match status" value="1"/>
</dbReference>
<dbReference type="PANTHER" id="PTHR11067">
    <property type="entry name" value="INOSINE TRIPHOSPHATE PYROPHOSPHATASE/HAM1 PROTEIN"/>
    <property type="match status" value="1"/>
</dbReference>
<dbReference type="EMBL" id="MFZH01000012">
    <property type="protein sequence ID" value="OGK19398.1"/>
    <property type="molecule type" value="Genomic_DNA"/>
</dbReference>
<comment type="similarity">
    <text evidence="1">Belongs to the HAM1 NTPase family.</text>
</comment>
<dbReference type="Proteomes" id="UP000176850">
    <property type="component" value="Unassembled WGS sequence"/>
</dbReference>
<dbReference type="InterPro" id="IPR029001">
    <property type="entry name" value="ITPase-like_fam"/>
</dbReference>
<organism evidence="3 4">
    <name type="scientific">Candidatus Roizmanbacteria bacterium RIFCSPHIGHO2_01_FULL_39_24</name>
    <dbReference type="NCBI Taxonomy" id="1802032"/>
    <lineage>
        <taxon>Bacteria</taxon>
        <taxon>Candidatus Roizmaniibacteriota</taxon>
    </lineage>
</organism>
<evidence type="ECO:0000313" key="4">
    <source>
        <dbReference type="Proteomes" id="UP000176850"/>
    </source>
</evidence>
<dbReference type="Gene3D" id="3.90.950.10">
    <property type="match status" value="1"/>
</dbReference>
<dbReference type="AlphaFoldDB" id="A0A1F7GKD9"/>
<evidence type="ECO:0000256" key="2">
    <source>
        <dbReference type="ARBA" id="ARBA00022801"/>
    </source>
</evidence>
<evidence type="ECO:0008006" key="5">
    <source>
        <dbReference type="Google" id="ProtNLM"/>
    </source>
</evidence>
<keyword evidence="2" id="KW-0378">Hydrolase</keyword>
<evidence type="ECO:0000256" key="1">
    <source>
        <dbReference type="ARBA" id="ARBA00008023"/>
    </source>
</evidence>
<gene>
    <name evidence="3" type="ORF">A2799_02545</name>
</gene>
<comment type="caution">
    <text evidence="3">The sequence shown here is derived from an EMBL/GenBank/DDBJ whole genome shotgun (WGS) entry which is preliminary data.</text>
</comment>
<dbReference type="SUPFAM" id="SSF52972">
    <property type="entry name" value="ITPase-like"/>
    <property type="match status" value="1"/>
</dbReference>
<dbReference type="PANTHER" id="PTHR11067:SF9">
    <property type="entry name" value="INOSINE TRIPHOSPHATE PYROPHOSPHATASE"/>
    <property type="match status" value="1"/>
</dbReference>
<dbReference type="InterPro" id="IPR002637">
    <property type="entry name" value="RdgB/HAM1"/>
</dbReference>
<dbReference type="GO" id="GO:0009143">
    <property type="term" value="P:nucleoside triphosphate catabolic process"/>
    <property type="evidence" value="ECO:0007669"/>
    <property type="project" value="InterPro"/>
</dbReference>
<name>A0A1F7GKD9_9BACT</name>
<dbReference type="GO" id="GO:0005737">
    <property type="term" value="C:cytoplasm"/>
    <property type="evidence" value="ECO:0007669"/>
    <property type="project" value="TreeGrafter"/>
</dbReference>
<protein>
    <recommendedName>
        <fullName evidence="5">Ham1 family protein</fullName>
    </recommendedName>
</protein>
<evidence type="ECO:0000313" key="3">
    <source>
        <dbReference type="EMBL" id="OGK19398.1"/>
    </source>
</evidence>
<accession>A0A1F7GKD9</accession>
<dbReference type="Pfam" id="PF01725">
    <property type="entry name" value="Ham1p_like"/>
    <property type="match status" value="1"/>
</dbReference>